<evidence type="ECO:0000256" key="1">
    <source>
        <dbReference type="ARBA" id="ARBA00022833"/>
    </source>
</evidence>
<accession>A0A2M9D3F3</accession>
<evidence type="ECO:0000313" key="3">
    <source>
        <dbReference type="EMBL" id="PJJ78724.1"/>
    </source>
</evidence>
<protein>
    <submittedName>
        <fullName evidence="3">GlcNAc-PI de-N-acetylase</fullName>
    </submittedName>
</protein>
<organism evidence="3 4">
    <name type="scientific">Salinibacterium amurskyense</name>
    <dbReference type="NCBI Taxonomy" id="205941"/>
    <lineage>
        <taxon>Bacteria</taxon>
        <taxon>Bacillati</taxon>
        <taxon>Actinomycetota</taxon>
        <taxon>Actinomycetes</taxon>
        <taxon>Micrococcales</taxon>
        <taxon>Microbacteriaceae</taxon>
        <taxon>Salinibacterium</taxon>
    </lineage>
</organism>
<dbReference type="InterPro" id="IPR003737">
    <property type="entry name" value="GlcNAc_PI_deacetylase-related"/>
</dbReference>
<dbReference type="GO" id="GO:0016137">
    <property type="term" value="P:glycoside metabolic process"/>
    <property type="evidence" value="ECO:0007669"/>
    <property type="project" value="UniProtKB-ARBA"/>
</dbReference>
<comment type="caution">
    <text evidence="3">The sequence shown here is derived from an EMBL/GenBank/DDBJ whole genome shotgun (WGS) entry which is preliminary data.</text>
</comment>
<feature type="transmembrane region" description="Helical" evidence="2">
    <location>
        <begin position="322"/>
        <end position="342"/>
    </location>
</feature>
<dbReference type="Pfam" id="PF02585">
    <property type="entry name" value="PIG-L"/>
    <property type="match status" value="1"/>
</dbReference>
<reference evidence="3 4" key="1">
    <citation type="submission" date="2017-11" db="EMBL/GenBank/DDBJ databases">
        <title>Genomic Encyclopedia of Archaeal and Bacterial Type Strains, Phase II (KMG-II): From Individual Species to Whole Genera.</title>
        <authorList>
            <person name="Goeker M."/>
        </authorList>
    </citation>
    <scope>NUCLEOTIDE SEQUENCE [LARGE SCALE GENOMIC DNA]</scope>
    <source>
        <strain evidence="3 4">DSM 16400</strain>
    </source>
</reference>
<dbReference type="SUPFAM" id="SSF102588">
    <property type="entry name" value="LmbE-like"/>
    <property type="match status" value="1"/>
</dbReference>
<keyword evidence="4" id="KW-1185">Reference proteome</keyword>
<dbReference type="OrthoDB" id="3514174at2"/>
<keyword evidence="2" id="KW-0472">Membrane</keyword>
<dbReference type="Gene3D" id="3.40.50.10320">
    <property type="entry name" value="LmbE-like"/>
    <property type="match status" value="1"/>
</dbReference>
<evidence type="ECO:0000256" key="2">
    <source>
        <dbReference type="SAM" id="Phobius"/>
    </source>
</evidence>
<feature type="transmembrane region" description="Helical" evidence="2">
    <location>
        <begin position="289"/>
        <end position="310"/>
    </location>
</feature>
<dbReference type="RefSeq" id="WP_157847494.1">
    <property type="nucleotide sequence ID" value="NZ_BMZU01000003.1"/>
</dbReference>
<evidence type="ECO:0000313" key="4">
    <source>
        <dbReference type="Proteomes" id="UP000231742"/>
    </source>
</evidence>
<keyword evidence="2" id="KW-1133">Transmembrane helix</keyword>
<keyword evidence="1" id="KW-0862">Zinc</keyword>
<sequence>MKDRAQRVLVIAARPEDEAYVFGATIATLVQRGTELIVLSCSNNATAAIGASPATGDVPLVAAETAFAPAAAGAPGAPGMAGTASASATNATAVSESEELPAAASPESVDEVVREILGITAHHILREDNGRQFTKLNARDLASDIAAAITALKPDVVVSYAKEHSGTARGSEALLVHEATALATELAGVPFYTASAVPVDRGVAVSSATALAFKRRATEIYRNEIPVGESVSTPVEYLRRLRRRELVIGERSRAERVALAFLSLVLGALVGVVLTAVHQSSFTIGDARIPWGIVASVTLVTALILGLRLIYDTRVAAGFASLGVLLMSALLANVMPGGTILIPANTAGYVWTFAPVLVVLIIVGWPRVNRQVSSASRANIELNSPVKGADIS</sequence>
<feature type="transmembrane region" description="Helical" evidence="2">
    <location>
        <begin position="348"/>
        <end position="368"/>
    </location>
</feature>
<dbReference type="Proteomes" id="UP000231742">
    <property type="component" value="Unassembled WGS sequence"/>
</dbReference>
<dbReference type="EMBL" id="PGFH01000002">
    <property type="protein sequence ID" value="PJJ78724.1"/>
    <property type="molecule type" value="Genomic_DNA"/>
</dbReference>
<name>A0A2M9D3F3_9MICO</name>
<proteinExistence type="predicted"/>
<feature type="transmembrane region" description="Helical" evidence="2">
    <location>
        <begin position="257"/>
        <end position="277"/>
    </location>
</feature>
<dbReference type="AlphaFoldDB" id="A0A2M9D3F3"/>
<keyword evidence="2" id="KW-0812">Transmembrane</keyword>
<dbReference type="InterPro" id="IPR024078">
    <property type="entry name" value="LmbE-like_dom_sf"/>
</dbReference>
<gene>
    <name evidence="3" type="ORF">CLV85_2302</name>
</gene>